<evidence type="ECO:0000256" key="4">
    <source>
        <dbReference type="ARBA" id="ARBA00022692"/>
    </source>
</evidence>
<keyword evidence="12" id="KW-0496">Mitochondrion</keyword>
<reference evidence="12" key="1">
    <citation type="submission" date="2018-02" db="EMBL/GenBank/DDBJ databases">
        <title>Resolving the psyllid tree of life: Phylogenomic analysis of the superfamily Psylloidea (Hemiptera).</title>
        <authorList>
            <person name="Percy D.M."/>
            <person name="Sveinsson S."/>
            <person name="Lemmon A.R."/>
            <person name="Lemmon E.M."/>
            <person name="Ouvrard D."/>
            <person name="Burckhardt D."/>
        </authorList>
    </citation>
    <scope>NUCLEOTIDE SEQUENCE</scope>
    <source>
        <strain evidence="12">DP2.nwbl.00956_circ</strain>
    </source>
</reference>
<evidence type="ECO:0000256" key="8">
    <source>
        <dbReference type="ARBA" id="ARBA00023136"/>
    </source>
</evidence>
<keyword evidence="7" id="KW-0520">NAD</keyword>
<feature type="transmembrane region" description="Helical" evidence="11">
    <location>
        <begin position="25"/>
        <end position="51"/>
    </location>
</feature>
<sequence length="95" mass="11019">MMVSFTCMLMLYLGMMMFYLNSKHLLLILITLEFMSLVILLTLINLLLIYFFDMNLLIYFLVFMVCESVLGLVLLTVCVRSHGSDYLKSISLLLC</sequence>
<keyword evidence="5" id="KW-1278">Translocase</keyword>
<keyword evidence="8 11" id="KW-0472">Membrane</keyword>
<name>A0A344A2F3_9HEMI</name>
<evidence type="ECO:0000256" key="10">
    <source>
        <dbReference type="ARBA" id="ARBA00049551"/>
    </source>
</evidence>
<evidence type="ECO:0000256" key="6">
    <source>
        <dbReference type="ARBA" id="ARBA00022989"/>
    </source>
</evidence>
<dbReference type="Pfam" id="PF00420">
    <property type="entry name" value="Oxidored_q2"/>
    <property type="match status" value="1"/>
</dbReference>
<accession>A0A344A2F3</accession>
<comment type="similarity">
    <text evidence="2">Belongs to the complex I subunit 4L family.</text>
</comment>
<keyword evidence="4 11" id="KW-0812">Transmembrane</keyword>
<dbReference type="EMBL" id="MG989227">
    <property type="protein sequence ID" value="AWU48944.1"/>
    <property type="molecule type" value="Genomic_DNA"/>
</dbReference>
<dbReference type="InterPro" id="IPR039428">
    <property type="entry name" value="NUOK/Mnh_C1-like"/>
</dbReference>
<dbReference type="GO" id="GO:0008137">
    <property type="term" value="F:NADH dehydrogenase (ubiquinone) activity"/>
    <property type="evidence" value="ECO:0007669"/>
    <property type="project" value="UniProtKB-EC"/>
</dbReference>
<evidence type="ECO:0000256" key="5">
    <source>
        <dbReference type="ARBA" id="ARBA00022967"/>
    </source>
</evidence>
<evidence type="ECO:0000256" key="2">
    <source>
        <dbReference type="ARBA" id="ARBA00010519"/>
    </source>
</evidence>
<feature type="transmembrane region" description="Helical" evidence="11">
    <location>
        <begin position="57"/>
        <end position="79"/>
    </location>
</feature>
<evidence type="ECO:0000256" key="3">
    <source>
        <dbReference type="ARBA" id="ARBA00016612"/>
    </source>
</evidence>
<organism evidence="12">
    <name type="scientific">Homotoma ficus</name>
    <dbReference type="NCBI Taxonomy" id="2218120"/>
    <lineage>
        <taxon>Eukaryota</taxon>
        <taxon>Metazoa</taxon>
        <taxon>Ecdysozoa</taxon>
        <taxon>Arthropoda</taxon>
        <taxon>Hexapoda</taxon>
        <taxon>Insecta</taxon>
        <taxon>Pterygota</taxon>
        <taxon>Neoptera</taxon>
        <taxon>Paraneoptera</taxon>
        <taxon>Hemiptera</taxon>
        <taxon>Sternorrhyncha</taxon>
        <taxon>Psylloidea</taxon>
        <taxon>Carsidaridae</taxon>
        <taxon>Homotominae</taxon>
        <taxon>Homotoma</taxon>
    </lineage>
</organism>
<proteinExistence type="inferred from homology"/>
<comment type="subcellular location">
    <subcellularLocation>
        <location evidence="1">Membrane</location>
        <topology evidence="1">Multi-pass membrane protein</topology>
    </subcellularLocation>
</comment>
<geneLocation type="mitochondrion" evidence="12"/>
<evidence type="ECO:0000256" key="9">
    <source>
        <dbReference type="ARBA" id="ARBA00031586"/>
    </source>
</evidence>
<evidence type="ECO:0000256" key="11">
    <source>
        <dbReference type="SAM" id="Phobius"/>
    </source>
</evidence>
<dbReference type="GO" id="GO:0016020">
    <property type="term" value="C:membrane"/>
    <property type="evidence" value="ECO:0007669"/>
    <property type="project" value="UniProtKB-SubCell"/>
</dbReference>
<dbReference type="AlphaFoldDB" id="A0A344A2F3"/>
<comment type="catalytic activity">
    <reaction evidence="10">
        <text>a ubiquinone + NADH + 5 H(+)(in) = a ubiquinol + NAD(+) + 4 H(+)(out)</text>
        <dbReference type="Rhea" id="RHEA:29091"/>
        <dbReference type="Rhea" id="RHEA-COMP:9565"/>
        <dbReference type="Rhea" id="RHEA-COMP:9566"/>
        <dbReference type="ChEBI" id="CHEBI:15378"/>
        <dbReference type="ChEBI" id="CHEBI:16389"/>
        <dbReference type="ChEBI" id="CHEBI:17976"/>
        <dbReference type="ChEBI" id="CHEBI:57540"/>
        <dbReference type="ChEBI" id="CHEBI:57945"/>
        <dbReference type="EC" id="7.1.1.2"/>
    </reaction>
</comment>
<evidence type="ECO:0000256" key="7">
    <source>
        <dbReference type="ARBA" id="ARBA00023027"/>
    </source>
</evidence>
<keyword evidence="6 11" id="KW-1133">Transmembrane helix</keyword>
<gene>
    <name evidence="12" type="primary">nad4l</name>
</gene>
<dbReference type="Gene3D" id="1.10.287.3510">
    <property type="match status" value="1"/>
</dbReference>
<evidence type="ECO:0000256" key="1">
    <source>
        <dbReference type="ARBA" id="ARBA00004141"/>
    </source>
</evidence>
<evidence type="ECO:0000313" key="12">
    <source>
        <dbReference type="EMBL" id="AWU48944.1"/>
    </source>
</evidence>
<protein>
    <recommendedName>
        <fullName evidence="3">NADH-ubiquinone oxidoreductase chain 4L</fullName>
    </recommendedName>
    <alternativeName>
        <fullName evidence="9">NADH dehydrogenase subunit 4L</fullName>
    </alternativeName>
</protein>